<evidence type="ECO:0000256" key="4">
    <source>
        <dbReference type="ARBA" id="ARBA00022989"/>
    </source>
</evidence>
<dbReference type="GO" id="GO:0016020">
    <property type="term" value="C:membrane"/>
    <property type="evidence" value="ECO:0007669"/>
    <property type="project" value="UniProtKB-SubCell"/>
</dbReference>
<protein>
    <submittedName>
        <fullName evidence="7">Putative membrane protein YhhN</fullName>
    </submittedName>
</protein>
<feature type="transmembrane region" description="Helical" evidence="6">
    <location>
        <begin position="83"/>
        <end position="100"/>
    </location>
</feature>
<evidence type="ECO:0000256" key="2">
    <source>
        <dbReference type="ARBA" id="ARBA00007375"/>
    </source>
</evidence>
<feature type="transmembrane region" description="Helical" evidence="6">
    <location>
        <begin position="193"/>
        <end position="211"/>
    </location>
</feature>
<evidence type="ECO:0000256" key="1">
    <source>
        <dbReference type="ARBA" id="ARBA00004141"/>
    </source>
</evidence>
<evidence type="ECO:0000313" key="7">
    <source>
        <dbReference type="EMBL" id="PKB25495.1"/>
    </source>
</evidence>
<keyword evidence="8" id="KW-1185">Reference proteome</keyword>
<feature type="transmembrane region" description="Helical" evidence="6">
    <location>
        <begin position="112"/>
        <end position="129"/>
    </location>
</feature>
<keyword evidence="5 6" id="KW-0472">Membrane</keyword>
<keyword evidence="3 6" id="KW-0812">Transmembrane</keyword>
<dbReference type="InterPro" id="IPR012506">
    <property type="entry name" value="TMEM86B-like"/>
</dbReference>
<dbReference type="RefSeq" id="WP_100866474.1">
    <property type="nucleotide sequence ID" value="NZ_PHUF01000002.1"/>
</dbReference>
<feature type="transmembrane region" description="Helical" evidence="6">
    <location>
        <begin position="135"/>
        <end position="154"/>
    </location>
</feature>
<dbReference type="PANTHER" id="PTHR31885">
    <property type="entry name" value="GH04784P"/>
    <property type="match status" value="1"/>
</dbReference>
<comment type="similarity">
    <text evidence="2">Belongs to the TMEM86 family.</text>
</comment>
<organism evidence="7 8">
    <name type="scientific">Novosphingobium kunmingense</name>
    <dbReference type="NCBI Taxonomy" id="1211806"/>
    <lineage>
        <taxon>Bacteria</taxon>
        <taxon>Pseudomonadati</taxon>
        <taxon>Pseudomonadota</taxon>
        <taxon>Alphaproteobacteria</taxon>
        <taxon>Sphingomonadales</taxon>
        <taxon>Sphingomonadaceae</taxon>
        <taxon>Novosphingobium</taxon>
    </lineage>
</organism>
<comment type="caution">
    <text evidence="7">The sequence shown here is derived from an EMBL/GenBank/DDBJ whole genome shotgun (WGS) entry which is preliminary data.</text>
</comment>
<dbReference type="OrthoDB" id="7390032at2"/>
<comment type="subcellular location">
    <subcellularLocation>
        <location evidence="1">Membrane</location>
        <topology evidence="1">Multi-pass membrane protein</topology>
    </subcellularLocation>
</comment>
<dbReference type="GO" id="GO:0016787">
    <property type="term" value="F:hydrolase activity"/>
    <property type="evidence" value="ECO:0007669"/>
    <property type="project" value="TreeGrafter"/>
</dbReference>
<gene>
    <name evidence="7" type="ORF">B0I00_0696</name>
</gene>
<dbReference type="Proteomes" id="UP000232587">
    <property type="component" value="Unassembled WGS sequence"/>
</dbReference>
<dbReference type="PANTHER" id="PTHR31885:SF6">
    <property type="entry name" value="GH04784P"/>
    <property type="match status" value="1"/>
</dbReference>
<dbReference type="EMBL" id="PHUF01000002">
    <property type="protein sequence ID" value="PKB25495.1"/>
    <property type="molecule type" value="Genomic_DNA"/>
</dbReference>
<evidence type="ECO:0000313" key="8">
    <source>
        <dbReference type="Proteomes" id="UP000232587"/>
    </source>
</evidence>
<evidence type="ECO:0000256" key="3">
    <source>
        <dbReference type="ARBA" id="ARBA00022692"/>
    </source>
</evidence>
<dbReference type="Pfam" id="PF07947">
    <property type="entry name" value="YhhN"/>
    <property type="match status" value="1"/>
</dbReference>
<dbReference type="AlphaFoldDB" id="A0A2N0I2V8"/>
<proteinExistence type="inferred from homology"/>
<keyword evidence="4 6" id="KW-1133">Transmembrane helix</keyword>
<feature type="transmembrane region" description="Helical" evidence="6">
    <location>
        <begin position="161"/>
        <end position="181"/>
    </location>
</feature>
<evidence type="ECO:0000256" key="5">
    <source>
        <dbReference type="ARBA" id="ARBA00023136"/>
    </source>
</evidence>
<evidence type="ECO:0000256" key="6">
    <source>
        <dbReference type="SAM" id="Phobius"/>
    </source>
</evidence>
<sequence>MPKRALIQKRPWLVASLVASISYYFVRNGAVPDLFEWLLKGAGVALLVVYALARHGGNDSRTIAAVMACGALGDVLIEYRMEAGAAAFLVGHLVAMALYLRHRRTALAASQRLLALVLLVAIPVIAWLLPADRGAALPVAFYSLALAGMVACAWTSSFSRYQVGLGAVMFAVSDLLIFARMGPLADSIVPNLLIWPLYYFGQFLICTGVVGELRRRSGATKHGIQAL</sequence>
<reference evidence="7 8" key="1">
    <citation type="submission" date="2017-11" db="EMBL/GenBank/DDBJ databases">
        <title>Genomic Encyclopedia of Type Strains, Phase III (KMG-III): the genomes of soil and plant-associated and newly described type strains.</title>
        <authorList>
            <person name="Whitman W."/>
        </authorList>
    </citation>
    <scope>NUCLEOTIDE SEQUENCE [LARGE SCALE GENOMIC DNA]</scope>
    <source>
        <strain evidence="7 8">CGMCC 1.12274</strain>
    </source>
</reference>
<name>A0A2N0I2V8_9SPHN</name>
<accession>A0A2N0I2V8</accession>
<feature type="transmembrane region" description="Helical" evidence="6">
    <location>
        <begin position="12"/>
        <end position="31"/>
    </location>
</feature>